<dbReference type="PANTHER" id="PTHR32015:SF1">
    <property type="entry name" value="LIPASE"/>
    <property type="match status" value="1"/>
</dbReference>
<evidence type="ECO:0000313" key="2">
    <source>
        <dbReference type="EMBL" id="QIS09656.1"/>
    </source>
</evidence>
<dbReference type="InterPro" id="IPR029058">
    <property type="entry name" value="AB_hydrolase_fold"/>
</dbReference>
<name>A0A6G9Y9D3_9NOCA</name>
<proteinExistence type="predicted"/>
<dbReference type="PANTHER" id="PTHR32015">
    <property type="entry name" value="FASTING INDUCED LIPASE"/>
    <property type="match status" value="1"/>
</dbReference>
<dbReference type="RefSeq" id="WP_167472732.1">
    <property type="nucleotide sequence ID" value="NZ_CP046172.1"/>
</dbReference>
<dbReference type="Pfam" id="PF01674">
    <property type="entry name" value="Lipase_2"/>
    <property type="match status" value="1"/>
</dbReference>
<dbReference type="Gene3D" id="3.40.50.1820">
    <property type="entry name" value="alpha/beta hydrolase"/>
    <property type="match status" value="1"/>
</dbReference>
<feature type="chain" id="PRO_5026262831" evidence="1">
    <location>
        <begin position="28"/>
        <end position="294"/>
    </location>
</feature>
<dbReference type="GO" id="GO:0016298">
    <property type="term" value="F:lipase activity"/>
    <property type="evidence" value="ECO:0007669"/>
    <property type="project" value="TreeGrafter"/>
</dbReference>
<dbReference type="EMBL" id="CP046172">
    <property type="protein sequence ID" value="QIS09656.1"/>
    <property type="molecule type" value="Genomic_DNA"/>
</dbReference>
<keyword evidence="2" id="KW-0378">Hydrolase</keyword>
<evidence type="ECO:0000256" key="1">
    <source>
        <dbReference type="SAM" id="SignalP"/>
    </source>
</evidence>
<feature type="signal peptide" evidence="1">
    <location>
        <begin position="1"/>
        <end position="27"/>
    </location>
</feature>
<evidence type="ECO:0000313" key="3">
    <source>
        <dbReference type="Proteomes" id="UP000503540"/>
    </source>
</evidence>
<accession>A0A6G9Y9D3</accession>
<dbReference type="InterPro" id="IPR002918">
    <property type="entry name" value="Lipase_EstA/Esterase_EstB"/>
</dbReference>
<keyword evidence="3" id="KW-1185">Reference proteome</keyword>
<sequence>MVGSRWRRLTAGVVLALLVGCAPEAAAVPFGKNPDGGVPPAGSDDWTCVPTAAHPEPVVLIHGTWDNQNAWDVLAPQLKSVGYCVFSLNYGRDTSSVLGAIPGVYATGDIRTSAREVGAFVDRVRAATGAAKVALVGHSQGALVARQFVRFDGGRDKVGTLITLVGTNHGSTQHGLVSANRVETPSSPELVAAPVVGEAAVQQLVGSEFLRTLNAAGDTDPGIDYTAIASRRDDASSPPEATFLRAGPGATVHNVMVQDLCPADAYDHAGLPRSPAVAYLVNRALDPDYQGIPC</sequence>
<dbReference type="PROSITE" id="PS51257">
    <property type="entry name" value="PROKAR_LIPOPROTEIN"/>
    <property type="match status" value="1"/>
</dbReference>
<dbReference type="GO" id="GO:0016042">
    <property type="term" value="P:lipid catabolic process"/>
    <property type="evidence" value="ECO:0007669"/>
    <property type="project" value="InterPro"/>
</dbReference>
<gene>
    <name evidence="2" type="ORF">F5544_08770</name>
</gene>
<dbReference type="Proteomes" id="UP000503540">
    <property type="component" value="Chromosome"/>
</dbReference>
<dbReference type="AlphaFoldDB" id="A0A6G9Y9D3"/>
<dbReference type="SUPFAM" id="SSF53474">
    <property type="entry name" value="alpha/beta-Hydrolases"/>
    <property type="match status" value="1"/>
</dbReference>
<protein>
    <submittedName>
        <fullName evidence="2">Alpha/beta fold hydrolase</fullName>
    </submittedName>
</protein>
<reference evidence="2 3" key="1">
    <citation type="journal article" date="2019" name="ACS Chem. Biol.">
        <title>Identification and Mobilization of a Cryptic Antibiotic Biosynthesis Gene Locus from a Human-Pathogenic Nocardia Isolate.</title>
        <authorList>
            <person name="Herisse M."/>
            <person name="Ishida K."/>
            <person name="Porter J.L."/>
            <person name="Howden B."/>
            <person name="Hertweck C."/>
            <person name="Stinear T.P."/>
            <person name="Pidot S.J."/>
        </authorList>
    </citation>
    <scope>NUCLEOTIDE SEQUENCE [LARGE SCALE GENOMIC DNA]</scope>
    <source>
        <strain evidence="2 3">AUSMDU00012717</strain>
    </source>
</reference>
<organism evidence="2 3">
    <name type="scientific">Nocardia arthritidis</name>
    <dbReference type="NCBI Taxonomy" id="228602"/>
    <lineage>
        <taxon>Bacteria</taxon>
        <taxon>Bacillati</taxon>
        <taxon>Actinomycetota</taxon>
        <taxon>Actinomycetes</taxon>
        <taxon>Mycobacteriales</taxon>
        <taxon>Nocardiaceae</taxon>
        <taxon>Nocardia</taxon>
    </lineage>
</organism>
<keyword evidence="1" id="KW-0732">Signal</keyword>
<dbReference type="KEGG" id="nah:F5544_08770"/>